<accession>A0A225DD02</accession>
<evidence type="ECO:0000313" key="3">
    <source>
        <dbReference type="Proteomes" id="UP000214646"/>
    </source>
</evidence>
<dbReference type="AlphaFoldDB" id="A0A225DD02"/>
<feature type="domain" description="Methyltransferase" evidence="1">
    <location>
        <begin position="72"/>
        <end position="159"/>
    </location>
</feature>
<sequence>MPPAHIDPHLLAARELLRPPAVRACSRGLEPFSRSWFEELEIKRYGPHGGWVRRVLEFTRHSNESLLMLNPGIGSDALQYQRHNTQVTVCVTPSDHPEIIRRNFDLRGLSLRLVHTTHDAGLPFDRGTFDLAYLNLLYTPPANLASQVAELYRILKPGGKIFVLAPARFDAGFWQHLVLPFRRWYRPPVHFTDAPRYSARGLRRVLAPFAEHRTAKRHLRRSELPHLWRFAPVSVLERFMGRVLILRAFKPVTAALEHLTIDSAA</sequence>
<dbReference type="Proteomes" id="UP000214646">
    <property type="component" value="Unassembled WGS sequence"/>
</dbReference>
<protein>
    <recommendedName>
        <fullName evidence="1">Methyltransferase domain-containing protein</fullName>
    </recommendedName>
</protein>
<keyword evidence="3" id="KW-1185">Reference proteome</keyword>
<dbReference type="Gene3D" id="3.40.50.150">
    <property type="entry name" value="Vaccinia Virus protein VP39"/>
    <property type="match status" value="1"/>
</dbReference>
<dbReference type="OrthoDB" id="9772751at2"/>
<dbReference type="InterPro" id="IPR029063">
    <property type="entry name" value="SAM-dependent_MTases_sf"/>
</dbReference>
<proteinExistence type="predicted"/>
<comment type="caution">
    <text evidence="2">The sequence shown here is derived from an EMBL/GenBank/DDBJ whole genome shotgun (WGS) entry which is preliminary data.</text>
</comment>
<evidence type="ECO:0000313" key="2">
    <source>
        <dbReference type="EMBL" id="OWK35029.1"/>
    </source>
</evidence>
<organism evidence="2 3">
    <name type="scientific">Fimbriiglobus ruber</name>
    <dbReference type="NCBI Taxonomy" id="1908690"/>
    <lineage>
        <taxon>Bacteria</taxon>
        <taxon>Pseudomonadati</taxon>
        <taxon>Planctomycetota</taxon>
        <taxon>Planctomycetia</taxon>
        <taxon>Gemmatales</taxon>
        <taxon>Gemmataceae</taxon>
        <taxon>Fimbriiglobus</taxon>
    </lineage>
</organism>
<dbReference type="EMBL" id="NIDE01000019">
    <property type="protein sequence ID" value="OWK35029.1"/>
    <property type="molecule type" value="Genomic_DNA"/>
</dbReference>
<reference evidence="3" key="1">
    <citation type="submission" date="2017-06" db="EMBL/GenBank/DDBJ databases">
        <title>Genome analysis of Fimbriiglobus ruber SP5, the first member of the order Planctomycetales with confirmed chitinolytic capability.</title>
        <authorList>
            <person name="Ravin N.V."/>
            <person name="Rakitin A.L."/>
            <person name="Ivanova A.A."/>
            <person name="Beletsky A.V."/>
            <person name="Kulichevskaya I.S."/>
            <person name="Mardanov A.V."/>
            <person name="Dedysh S.N."/>
        </authorList>
    </citation>
    <scope>NUCLEOTIDE SEQUENCE [LARGE SCALE GENOMIC DNA]</scope>
    <source>
        <strain evidence="3">SP5</strain>
    </source>
</reference>
<dbReference type="RefSeq" id="WP_161968073.1">
    <property type="nucleotide sequence ID" value="NZ_NIDE01000019.1"/>
</dbReference>
<gene>
    <name evidence="2" type="ORF">FRUB_09871</name>
</gene>
<evidence type="ECO:0000259" key="1">
    <source>
        <dbReference type="Pfam" id="PF13649"/>
    </source>
</evidence>
<dbReference type="Pfam" id="PF13649">
    <property type="entry name" value="Methyltransf_25"/>
    <property type="match status" value="1"/>
</dbReference>
<dbReference type="SUPFAM" id="SSF53335">
    <property type="entry name" value="S-adenosyl-L-methionine-dependent methyltransferases"/>
    <property type="match status" value="1"/>
</dbReference>
<name>A0A225DD02_9BACT</name>
<dbReference type="InterPro" id="IPR041698">
    <property type="entry name" value="Methyltransf_25"/>
</dbReference>